<dbReference type="AlphaFoldDB" id="A0A4D6HJR9"/>
<evidence type="ECO:0000256" key="1">
    <source>
        <dbReference type="SAM" id="MobiDB-lite"/>
    </source>
</evidence>
<dbReference type="InterPro" id="IPR040624">
    <property type="entry name" value="HalOD1"/>
</dbReference>
<dbReference type="EMBL" id="CP031305">
    <property type="protein sequence ID" value="QCC54179.1"/>
    <property type="molecule type" value="Genomic_DNA"/>
</dbReference>
<organism evidence="3 4">
    <name type="scientific">Natronorubrum bangense</name>
    <dbReference type="NCBI Taxonomy" id="61858"/>
    <lineage>
        <taxon>Archaea</taxon>
        <taxon>Methanobacteriati</taxon>
        <taxon>Methanobacteriota</taxon>
        <taxon>Stenosarchaea group</taxon>
        <taxon>Halobacteria</taxon>
        <taxon>Halobacteriales</taxon>
        <taxon>Natrialbaceae</taxon>
        <taxon>Natronorubrum</taxon>
    </lineage>
</organism>
<dbReference type="GeneID" id="39850905"/>
<sequence length="109" mass="11640">MTDTAHSDSSATHPFGEDSVGFDPTTGTFHARFDGDPKTLVVTIVEAVGSVTNCDPVSMPPLFETINPEALTNLLISSRETDIEVTFDYEGCHVTASSHGSIVVEPLEE</sequence>
<name>A0A4D6HJR9_9EURY</name>
<proteinExistence type="predicted"/>
<dbReference type="Proteomes" id="UP000296822">
    <property type="component" value="Chromosome"/>
</dbReference>
<dbReference type="RefSeq" id="WP_006065427.1">
    <property type="nucleotide sequence ID" value="NZ_CP031305.1"/>
</dbReference>
<evidence type="ECO:0000313" key="3">
    <source>
        <dbReference type="EMBL" id="QCC54179.1"/>
    </source>
</evidence>
<gene>
    <name evidence="3" type="ORF">DV706_06560</name>
</gene>
<evidence type="ECO:0000259" key="2">
    <source>
        <dbReference type="Pfam" id="PF18545"/>
    </source>
</evidence>
<dbReference type="KEGG" id="nbg:DV706_06560"/>
<feature type="domain" description="Halobacterial output" evidence="2">
    <location>
        <begin position="39"/>
        <end position="106"/>
    </location>
</feature>
<feature type="compositionally biased region" description="Polar residues" evidence="1">
    <location>
        <begin position="1"/>
        <end position="12"/>
    </location>
</feature>
<evidence type="ECO:0000313" key="4">
    <source>
        <dbReference type="Proteomes" id="UP000296822"/>
    </source>
</evidence>
<feature type="region of interest" description="Disordered" evidence="1">
    <location>
        <begin position="1"/>
        <end position="21"/>
    </location>
</feature>
<reference evidence="3 4" key="1">
    <citation type="journal article" date="2019" name="Nat. Commun.">
        <title>A new type of DNA phosphorothioation-based antiviral system in archaea.</title>
        <authorList>
            <person name="Xiong L."/>
            <person name="Liu S."/>
            <person name="Chen S."/>
            <person name="Xiao Y."/>
            <person name="Zhu B."/>
            <person name="Gao Y."/>
            <person name="Zhang Y."/>
            <person name="Chen B."/>
            <person name="Luo J."/>
            <person name="Deng Z."/>
            <person name="Chen X."/>
            <person name="Wang L."/>
            <person name="Chen S."/>
        </authorList>
    </citation>
    <scope>NUCLEOTIDE SEQUENCE [LARGE SCALE GENOMIC DNA]</scope>
    <source>
        <strain evidence="3 4">JCM 10635</strain>
    </source>
</reference>
<dbReference type="Pfam" id="PF18545">
    <property type="entry name" value="HalOD1"/>
    <property type="match status" value="1"/>
</dbReference>
<accession>A0A4D6HJR9</accession>
<protein>
    <recommendedName>
        <fullName evidence="2">Halobacterial output domain-containing protein</fullName>
    </recommendedName>
</protein>